<protein>
    <submittedName>
        <fullName evidence="2">Uncharacterized protein</fullName>
    </submittedName>
</protein>
<evidence type="ECO:0000313" key="2">
    <source>
        <dbReference type="EMBL" id="OMJ91448.1"/>
    </source>
</evidence>
<organism evidence="2 3">
    <name type="scientific">Stentor coeruleus</name>
    <dbReference type="NCBI Taxonomy" id="5963"/>
    <lineage>
        <taxon>Eukaryota</taxon>
        <taxon>Sar</taxon>
        <taxon>Alveolata</taxon>
        <taxon>Ciliophora</taxon>
        <taxon>Postciliodesmatophora</taxon>
        <taxon>Heterotrichea</taxon>
        <taxon>Heterotrichida</taxon>
        <taxon>Stentoridae</taxon>
        <taxon>Stentor</taxon>
    </lineage>
</organism>
<dbReference type="AlphaFoldDB" id="A0A1R2CR21"/>
<sequence length="240" mass="28093">MDEKDIVQSILKQVGIKYSENEQSLQEDIKKSSSNLIIRIKNLLDHNKSSFHEDSYIKYSHFLTETLNIKRRVLENKALLCCGDFFNKEILPCPTKNIKKVSHGIGLWGLHMKQKTKDTRLPNNTKYLYAIICKITVKILCFSFSKIKDHRARIELGRIKIKNLLLKKILKSQTGIRKKFLKFSDACKKKTMSIKIAEEMRRKQRNSAKKLEGVRKSEYSLKNYIIIFITLYVILSFYLG</sequence>
<keyword evidence="3" id="KW-1185">Reference proteome</keyword>
<evidence type="ECO:0000256" key="1">
    <source>
        <dbReference type="SAM" id="Phobius"/>
    </source>
</evidence>
<dbReference type="EMBL" id="MPUH01000081">
    <property type="protein sequence ID" value="OMJ91448.1"/>
    <property type="molecule type" value="Genomic_DNA"/>
</dbReference>
<evidence type="ECO:0000313" key="3">
    <source>
        <dbReference type="Proteomes" id="UP000187209"/>
    </source>
</evidence>
<reference evidence="2 3" key="1">
    <citation type="submission" date="2016-11" db="EMBL/GenBank/DDBJ databases">
        <title>The macronuclear genome of Stentor coeruleus: a giant cell with tiny introns.</title>
        <authorList>
            <person name="Slabodnick M."/>
            <person name="Ruby J.G."/>
            <person name="Reiff S.B."/>
            <person name="Swart E.C."/>
            <person name="Gosai S."/>
            <person name="Prabakaran S."/>
            <person name="Witkowska E."/>
            <person name="Larue G.E."/>
            <person name="Fisher S."/>
            <person name="Freeman R.M."/>
            <person name="Gunawardena J."/>
            <person name="Chu W."/>
            <person name="Stover N.A."/>
            <person name="Gregory B.D."/>
            <person name="Nowacki M."/>
            <person name="Derisi J."/>
            <person name="Roy S.W."/>
            <person name="Marshall W.F."/>
            <person name="Sood P."/>
        </authorList>
    </citation>
    <scope>NUCLEOTIDE SEQUENCE [LARGE SCALE GENOMIC DNA]</scope>
    <source>
        <strain evidence="2">WM001</strain>
    </source>
</reference>
<name>A0A1R2CR21_9CILI</name>
<keyword evidence="1" id="KW-0812">Transmembrane</keyword>
<keyword evidence="1" id="KW-0472">Membrane</keyword>
<comment type="caution">
    <text evidence="2">The sequence shown here is derived from an EMBL/GenBank/DDBJ whole genome shotgun (WGS) entry which is preliminary data.</text>
</comment>
<accession>A0A1R2CR21</accession>
<dbReference type="Proteomes" id="UP000187209">
    <property type="component" value="Unassembled WGS sequence"/>
</dbReference>
<feature type="transmembrane region" description="Helical" evidence="1">
    <location>
        <begin position="219"/>
        <end position="239"/>
    </location>
</feature>
<proteinExistence type="predicted"/>
<gene>
    <name evidence="2" type="ORF">SteCoe_6032</name>
</gene>
<keyword evidence="1" id="KW-1133">Transmembrane helix</keyword>